<dbReference type="InterPro" id="IPR036291">
    <property type="entry name" value="NAD(P)-bd_dom_sf"/>
</dbReference>
<evidence type="ECO:0000313" key="1">
    <source>
        <dbReference type="EMBL" id="KDQ15786.1"/>
    </source>
</evidence>
<dbReference type="PANTHER" id="PTHR14097">
    <property type="entry name" value="OXIDOREDUCTASE HTATIP2"/>
    <property type="match status" value="1"/>
</dbReference>
<dbReference type="STRING" id="930990.A0A067MW59"/>
<dbReference type="InParanoid" id="A0A067MW59"/>
<evidence type="ECO:0008006" key="3">
    <source>
        <dbReference type="Google" id="ProtNLM"/>
    </source>
</evidence>
<keyword evidence="2" id="KW-1185">Reference proteome</keyword>
<protein>
    <recommendedName>
        <fullName evidence="3">Thioester reductase (TE) domain-containing protein</fullName>
    </recommendedName>
</protein>
<dbReference type="AlphaFoldDB" id="A0A067MW59"/>
<reference evidence="2" key="1">
    <citation type="journal article" date="2014" name="Proc. Natl. Acad. Sci. U.S.A.">
        <title>Extensive sampling of basidiomycete genomes demonstrates inadequacy of the white-rot/brown-rot paradigm for wood decay fungi.</title>
        <authorList>
            <person name="Riley R."/>
            <person name="Salamov A.A."/>
            <person name="Brown D.W."/>
            <person name="Nagy L.G."/>
            <person name="Floudas D."/>
            <person name="Held B.W."/>
            <person name="Levasseur A."/>
            <person name="Lombard V."/>
            <person name="Morin E."/>
            <person name="Otillar R."/>
            <person name="Lindquist E.A."/>
            <person name="Sun H."/>
            <person name="LaButti K.M."/>
            <person name="Schmutz J."/>
            <person name="Jabbour D."/>
            <person name="Luo H."/>
            <person name="Baker S.E."/>
            <person name="Pisabarro A.G."/>
            <person name="Walton J.D."/>
            <person name="Blanchette R.A."/>
            <person name="Henrissat B."/>
            <person name="Martin F."/>
            <person name="Cullen D."/>
            <person name="Hibbett D.S."/>
            <person name="Grigoriev I.V."/>
        </authorList>
    </citation>
    <scope>NUCLEOTIDE SEQUENCE [LARGE SCALE GENOMIC DNA]</scope>
    <source>
        <strain evidence="2">FD-172 SS1</strain>
    </source>
</reference>
<dbReference type="SUPFAM" id="SSF51735">
    <property type="entry name" value="NAD(P)-binding Rossmann-fold domains"/>
    <property type="match status" value="1"/>
</dbReference>
<dbReference type="EMBL" id="KL198030">
    <property type="protein sequence ID" value="KDQ15786.1"/>
    <property type="molecule type" value="Genomic_DNA"/>
</dbReference>
<evidence type="ECO:0000313" key="2">
    <source>
        <dbReference type="Proteomes" id="UP000027195"/>
    </source>
</evidence>
<sequence length="313" mass="32485">MSNDNFTETLILTGSNGFVGTAVLLRLLALSLRASNTGHTFPRLVLPLRRPLPDTHPALSHPAWPTNANPDTDSNNAAGASSAIIVLIVPDLHQAFSGPTSALAGYARAASTMIWCIGARYTDFPSHSIVDYVHMSHTLPLAAAKAFSDPHTNATAARSQKEKTLVLLSGAWVDRTEKAGQGWFTIEAITRDVKGRTERDVLALPGVRARIFRPAGITPAADSEIRGSIGGGVGITSGAGSASGGAGGGGIGGVLKCAMTGLMKHVVVQVDVVAAAMVHVALEGPGELQEKDTWENSEIISLGTEALKTTPSA</sequence>
<dbReference type="PANTHER" id="PTHR14097:SF8">
    <property type="entry name" value="NAD(P)-BINDING DOMAIN-CONTAINING PROTEIN"/>
    <property type="match status" value="1"/>
</dbReference>
<dbReference type="Proteomes" id="UP000027195">
    <property type="component" value="Unassembled WGS sequence"/>
</dbReference>
<gene>
    <name evidence="1" type="ORF">BOTBODRAFT_31268</name>
</gene>
<dbReference type="Gene3D" id="3.40.50.720">
    <property type="entry name" value="NAD(P)-binding Rossmann-like Domain"/>
    <property type="match status" value="1"/>
</dbReference>
<proteinExistence type="predicted"/>
<dbReference type="OrthoDB" id="9975943at2759"/>
<dbReference type="HOGENOM" id="CLU_888498_0_0_1"/>
<organism evidence="1 2">
    <name type="scientific">Botryobasidium botryosum (strain FD-172 SS1)</name>
    <dbReference type="NCBI Taxonomy" id="930990"/>
    <lineage>
        <taxon>Eukaryota</taxon>
        <taxon>Fungi</taxon>
        <taxon>Dikarya</taxon>
        <taxon>Basidiomycota</taxon>
        <taxon>Agaricomycotina</taxon>
        <taxon>Agaricomycetes</taxon>
        <taxon>Cantharellales</taxon>
        <taxon>Botryobasidiaceae</taxon>
        <taxon>Botryobasidium</taxon>
    </lineage>
</organism>
<accession>A0A067MW59</accession>
<name>A0A067MW59_BOTB1</name>